<dbReference type="GO" id="GO:0005739">
    <property type="term" value="C:mitochondrion"/>
    <property type="evidence" value="ECO:0007669"/>
    <property type="project" value="TreeGrafter"/>
</dbReference>
<evidence type="ECO:0000313" key="1">
    <source>
        <dbReference type="EMBL" id="KAF2027266.1"/>
    </source>
</evidence>
<dbReference type="InterPro" id="IPR006175">
    <property type="entry name" value="YjgF/YER057c/UK114"/>
</dbReference>
<keyword evidence="2" id="KW-1185">Reference proteome</keyword>
<dbReference type="GO" id="GO:0019239">
    <property type="term" value="F:deaminase activity"/>
    <property type="evidence" value="ECO:0007669"/>
    <property type="project" value="TreeGrafter"/>
</dbReference>
<reference evidence="1" key="1">
    <citation type="journal article" date="2020" name="Stud. Mycol.">
        <title>101 Dothideomycetes genomes: a test case for predicting lifestyles and emergence of pathogens.</title>
        <authorList>
            <person name="Haridas S."/>
            <person name="Albert R."/>
            <person name="Binder M."/>
            <person name="Bloem J."/>
            <person name="Labutti K."/>
            <person name="Salamov A."/>
            <person name="Andreopoulos B."/>
            <person name="Baker S."/>
            <person name="Barry K."/>
            <person name="Bills G."/>
            <person name="Bluhm B."/>
            <person name="Cannon C."/>
            <person name="Castanera R."/>
            <person name="Culley D."/>
            <person name="Daum C."/>
            <person name="Ezra D."/>
            <person name="Gonzalez J."/>
            <person name="Henrissat B."/>
            <person name="Kuo A."/>
            <person name="Liang C."/>
            <person name="Lipzen A."/>
            <person name="Lutzoni F."/>
            <person name="Magnuson J."/>
            <person name="Mondo S."/>
            <person name="Nolan M."/>
            <person name="Ohm R."/>
            <person name="Pangilinan J."/>
            <person name="Park H.-J."/>
            <person name="Ramirez L."/>
            <person name="Alfaro M."/>
            <person name="Sun H."/>
            <person name="Tritt A."/>
            <person name="Yoshinaga Y."/>
            <person name="Zwiers L.-H."/>
            <person name="Turgeon B."/>
            <person name="Goodwin S."/>
            <person name="Spatafora J."/>
            <person name="Crous P."/>
            <person name="Grigoriev I."/>
        </authorList>
    </citation>
    <scope>NUCLEOTIDE SEQUENCE</scope>
    <source>
        <strain evidence="1">CBS 110217</strain>
    </source>
</reference>
<dbReference type="InterPro" id="IPR035959">
    <property type="entry name" value="RutC-like_sf"/>
</dbReference>
<evidence type="ECO:0000313" key="2">
    <source>
        <dbReference type="Proteomes" id="UP000799777"/>
    </source>
</evidence>
<comment type="caution">
    <text evidence="1">The sequence shown here is derived from an EMBL/GenBank/DDBJ whole genome shotgun (WGS) entry which is preliminary data.</text>
</comment>
<organism evidence="1 2">
    <name type="scientific">Setomelanomma holmii</name>
    <dbReference type="NCBI Taxonomy" id="210430"/>
    <lineage>
        <taxon>Eukaryota</taxon>
        <taxon>Fungi</taxon>
        <taxon>Dikarya</taxon>
        <taxon>Ascomycota</taxon>
        <taxon>Pezizomycotina</taxon>
        <taxon>Dothideomycetes</taxon>
        <taxon>Pleosporomycetidae</taxon>
        <taxon>Pleosporales</taxon>
        <taxon>Pleosporineae</taxon>
        <taxon>Phaeosphaeriaceae</taxon>
        <taxon>Setomelanomma</taxon>
    </lineage>
</organism>
<dbReference type="PANTHER" id="PTHR11803">
    <property type="entry name" value="2-IMINOBUTANOATE/2-IMINOPROPANOATE DEAMINASE RIDA"/>
    <property type="match status" value="1"/>
</dbReference>
<dbReference type="Pfam" id="PF01042">
    <property type="entry name" value="Ribonuc_L-PSP"/>
    <property type="match status" value="1"/>
</dbReference>
<dbReference type="GO" id="GO:0005829">
    <property type="term" value="C:cytosol"/>
    <property type="evidence" value="ECO:0007669"/>
    <property type="project" value="TreeGrafter"/>
</dbReference>
<protein>
    <submittedName>
        <fullName evidence="1">Endoribonuclease l-psp</fullName>
    </submittedName>
</protein>
<dbReference type="SUPFAM" id="SSF55298">
    <property type="entry name" value="YjgF-like"/>
    <property type="match status" value="1"/>
</dbReference>
<sequence>MEYASPLNAHGIKCFNVPGLGEKLSGIYHISSAVVIPANKRTVVTAGQTGYTADMKLPTDLTEEYIQAFQNVVDSLAAGGVKDGFASVYQLTTYHVGGLDAAVNKALEVVLEKFFGQNRPAWAGVGVEALADGAKVEIVAWAVLPN</sequence>
<dbReference type="Proteomes" id="UP000799777">
    <property type="component" value="Unassembled WGS sequence"/>
</dbReference>
<dbReference type="PANTHER" id="PTHR11803:SF39">
    <property type="entry name" value="2-IMINOBUTANOATE_2-IMINOPROPANOATE DEAMINASE"/>
    <property type="match status" value="1"/>
</dbReference>
<name>A0A9P4H3E2_9PLEO</name>
<accession>A0A9P4H3E2</accession>
<dbReference type="AlphaFoldDB" id="A0A9P4H3E2"/>
<gene>
    <name evidence="1" type="ORF">EK21DRAFT_115035</name>
</gene>
<dbReference type="EMBL" id="ML978229">
    <property type="protein sequence ID" value="KAF2027266.1"/>
    <property type="molecule type" value="Genomic_DNA"/>
</dbReference>
<dbReference type="Gene3D" id="3.30.1330.40">
    <property type="entry name" value="RutC-like"/>
    <property type="match status" value="1"/>
</dbReference>
<dbReference type="OrthoDB" id="309640at2759"/>
<proteinExistence type="predicted"/>